<dbReference type="InterPro" id="IPR050266">
    <property type="entry name" value="AB_hydrolase_sf"/>
</dbReference>
<dbReference type="PRINTS" id="PR00111">
    <property type="entry name" value="ABHYDROLASE"/>
</dbReference>
<keyword evidence="3" id="KW-1185">Reference proteome</keyword>
<dbReference type="Gene3D" id="3.40.50.1820">
    <property type="entry name" value="alpha/beta hydrolase"/>
    <property type="match status" value="1"/>
</dbReference>
<dbReference type="Pfam" id="PF12697">
    <property type="entry name" value="Abhydrolase_6"/>
    <property type="match status" value="1"/>
</dbReference>
<comment type="caution">
    <text evidence="2">The sequence shown here is derived from an EMBL/GenBank/DDBJ whole genome shotgun (WGS) entry which is preliminary data.</text>
</comment>
<accession>A0A318H829</accession>
<feature type="domain" description="AB hydrolase-1" evidence="1">
    <location>
        <begin position="37"/>
        <end position="270"/>
    </location>
</feature>
<dbReference type="AlphaFoldDB" id="A0A318H829"/>
<dbReference type="PANTHER" id="PTHR43798">
    <property type="entry name" value="MONOACYLGLYCEROL LIPASE"/>
    <property type="match status" value="1"/>
</dbReference>
<dbReference type="Proteomes" id="UP000247781">
    <property type="component" value="Unassembled WGS sequence"/>
</dbReference>
<dbReference type="GO" id="GO:0003824">
    <property type="term" value="F:catalytic activity"/>
    <property type="evidence" value="ECO:0007669"/>
    <property type="project" value="InterPro"/>
</dbReference>
<organism evidence="2 3">
    <name type="scientific">Mycolicibacterium moriokaense</name>
    <dbReference type="NCBI Taxonomy" id="39691"/>
    <lineage>
        <taxon>Bacteria</taxon>
        <taxon>Bacillati</taxon>
        <taxon>Actinomycetota</taxon>
        <taxon>Actinomycetes</taxon>
        <taxon>Mycobacteriales</taxon>
        <taxon>Mycobacteriaceae</taxon>
        <taxon>Mycolicibacterium</taxon>
    </lineage>
</organism>
<dbReference type="InterPro" id="IPR000073">
    <property type="entry name" value="AB_hydrolase_1"/>
</dbReference>
<dbReference type="SUPFAM" id="SSF53474">
    <property type="entry name" value="alpha/beta-Hydrolases"/>
    <property type="match status" value="1"/>
</dbReference>
<gene>
    <name evidence="2" type="ORF">C8E89_1296</name>
</gene>
<reference evidence="3" key="1">
    <citation type="submission" date="2018-05" db="EMBL/GenBank/DDBJ databases">
        <authorList>
            <person name="Deangelis K."/>
            <person name="Huntemann M."/>
            <person name="Clum A."/>
            <person name="Pillay M."/>
            <person name="Palaniappan K."/>
            <person name="Varghese N."/>
            <person name="Mikhailova N."/>
            <person name="Stamatis D."/>
            <person name="Reddy T."/>
            <person name="Daum C."/>
            <person name="Shapiro N."/>
            <person name="Ivanova N."/>
            <person name="Kyrpides N."/>
            <person name="Woyke T."/>
        </authorList>
    </citation>
    <scope>NUCLEOTIDE SEQUENCE [LARGE SCALE GENOMIC DNA]</scope>
    <source>
        <strain evidence="3">GAS496</strain>
    </source>
</reference>
<dbReference type="OrthoDB" id="3193334at2"/>
<proteinExistence type="predicted"/>
<dbReference type="PANTHER" id="PTHR43798:SF33">
    <property type="entry name" value="HYDROLASE, PUTATIVE (AFU_ORTHOLOGUE AFUA_2G14860)-RELATED"/>
    <property type="match status" value="1"/>
</dbReference>
<dbReference type="GO" id="GO:0016020">
    <property type="term" value="C:membrane"/>
    <property type="evidence" value="ECO:0007669"/>
    <property type="project" value="TreeGrafter"/>
</dbReference>
<evidence type="ECO:0000313" key="3">
    <source>
        <dbReference type="Proteomes" id="UP000247781"/>
    </source>
</evidence>
<evidence type="ECO:0000259" key="1">
    <source>
        <dbReference type="Pfam" id="PF12697"/>
    </source>
</evidence>
<name>A0A318H829_9MYCO</name>
<dbReference type="PRINTS" id="PR00412">
    <property type="entry name" value="EPOXHYDRLASE"/>
</dbReference>
<dbReference type="InterPro" id="IPR000639">
    <property type="entry name" value="Epox_hydrolase-like"/>
</dbReference>
<sequence>MTPRGSDKWPSSPAGSIQAVTDLLHVHRYGPTRPPQILAVHGLTGHGRRWQTLATQHLPEFAIVAPDLIGHGRSSWAAPWSIDSNAGALAGLLDADADGPVVVVGHSFGGAVALSLAAVRPDLVTALVLLDPAVGLDGEWMRDIADDMFASPDYTDRAEARSEKVNGSWAEVEPEELDRELDEHLIEGPGGRMGWRISIPAMLSYWSELARPIQLPHIEIPVTVVRATKTNPPYITDDLLAGLRDRPDFTLLEFDCDHMVPLALPVETAAVIRKQLERG</sequence>
<dbReference type="InterPro" id="IPR029058">
    <property type="entry name" value="AB_hydrolase_fold"/>
</dbReference>
<dbReference type="EMBL" id="QJJU01000029">
    <property type="protein sequence ID" value="PXX01443.1"/>
    <property type="molecule type" value="Genomic_DNA"/>
</dbReference>
<protein>
    <submittedName>
        <fullName evidence="2">Lipase</fullName>
    </submittedName>
</protein>
<evidence type="ECO:0000313" key="2">
    <source>
        <dbReference type="EMBL" id="PXX01443.1"/>
    </source>
</evidence>
<reference evidence="2 3" key="2">
    <citation type="submission" date="2018-06" db="EMBL/GenBank/DDBJ databases">
        <title>Sequencing of bacterial isolates from soil warming experiment in Harvard Forest, Massachusetts, USA.</title>
        <authorList>
            <person name="Deangelis K.PhD."/>
        </authorList>
    </citation>
    <scope>NUCLEOTIDE SEQUENCE [LARGE SCALE GENOMIC DNA]</scope>
    <source>
        <strain evidence="2 3">GAS496</strain>
    </source>
</reference>